<reference evidence="2" key="3">
    <citation type="submission" date="2022-06" db="UniProtKB">
        <authorList>
            <consortium name="EnsemblPlants"/>
        </authorList>
    </citation>
    <scope>IDENTIFICATION</scope>
</reference>
<accession>A0A8R7PJF4</accession>
<evidence type="ECO:0000313" key="3">
    <source>
        <dbReference type="Proteomes" id="UP000015106"/>
    </source>
</evidence>
<protein>
    <recommendedName>
        <fullName evidence="1">PsbP C-terminal domain-containing protein</fullName>
    </recommendedName>
</protein>
<dbReference type="Gene3D" id="3.40.1000.10">
    <property type="entry name" value="Mog1/PsbP, alpha/beta/alpha sandwich"/>
    <property type="match status" value="1"/>
</dbReference>
<reference evidence="2" key="2">
    <citation type="submission" date="2018-03" db="EMBL/GenBank/DDBJ databases">
        <title>The Triticum urartu genome reveals the dynamic nature of wheat genome evolution.</title>
        <authorList>
            <person name="Ling H."/>
            <person name="Ma B."/>
            <person name="Shi X."/>
            <person name="Liu H."/>
            <person name="Dong L."/>
            <person name="Sun H."/>
            <person name="Cao Y."/>
            <person name="Gao Q."/>
            <person name="Zheng S."/>
            <person name="Li Y."/>
            <person name="Yu Y."/>
            <person name="Du H."/>
            <person name="Qi M."/>
            <person name="Li Y."/>
            <person name="Yu H."/>
            <person name="Cui Y."/>
            <person name="Wang N."/>
            <person name="Chen C."/>
            <person name="Wu H."/>
            <person name="Zhao Y."/>
            <person name="Zhang J."/>
            <person name="Li Y."/>
            <person name="Zhou W."/>
            <person name="Zhang B."/>
            <person name="Hu W."/>
            <person name="Eijk M."/>
            <person name="Tang J."/>
            <person name="Witsenboer H."/>
            <person name="Zhao S."/>
            <person name="Li Z."/>
            <person name="Zhang A."/>
            <person name="Wang D."/>
            <person name="Liang C."/>
        </authorList>
    </citation>
    <scope>NUCLEOTIDE SEQUENCE [LARGE SCALE GENOMIC DNA]</scope>
    <source>
        <strain evidence="2">cv. G1812</strain>
    </source>
</reference>
<dbReference type="Proteomes" id="UP000015106">
    <property type="component" value="Chromosome 2"/>
</dbReference>
<reference evidence="3" key="1">
    <citation type="journal article" date="2013" name="Nature">
        <title>Draft genome of the wheat A-genome progenitor Triticum urartu.</title>
        <authorList>
            <person name="Ling H.Q."/>
            <person name="Zhao S."/>
            <person name="Liu D."/>
            <person name="Wang J."/>
            <person name="Sun H."/>
            <person name="Zhang C."/>
            <person name="Fan H."/>
            <person name="Li D."/>
            <person name="Dong L."/>
            <person name="Tao Y."/>
            <person name="Gao C."/>
            <person name="Wu H."/>
            <person name="Li Y."/>
            <person name="Cui Y."/>
            <person name="Guo X."/>
            <person name="Zheng S."/>
            <person name="Wang B."/>
            <person name="Yu K."/>
            <person name="Liang Q."/>
            <person name="Yang W."/>
            <person name="Lou X."/>
            <person name="Chen J."/>
            <person name="Feng M."/>
            <person name="Jian J."/>
            <person name="Zhang X."/>
            <person name="Luo G."/>
            <person name="Jiang Y."/>
            <person name="Liu J."/>
            <person name="Wang Z."/>
            <person name="Sha Y."/>
            <person name="Zhang B."/>
            <person name="Wu H."/>
            <person name="Tang D."/>
            <person name="Shen Q."/>
            <person name="Xue P."/>
            <person name="Zou S."/>
            <person name="Wang X."/>
            <person name="Liu X."/>
            <person name="Wang F."/>
            <person name="Yang Y."/>
            <person name="An X."/>
            <person name="Dong Z."/>
            <person name="Zhang K."/>
            <person name="Zhang X."/>
            <person name="Luo M.C."/>
            <person name="Dvorak J."/>
            <person name="Tong Y."/>
            <person name="Wang J."/>
            <person name="Yang H."/>
            <person name="Li Z."/>
            <person name="Wang D."/>
            <person name="Zhang A."/>
            <person name="Wang J."/>
        </authorList>
    </citation>
    <scope>NUCLEOTIDE SEQUENCE</scope>
    <source>
        <strain evidence="3">cv. G1812</strain>
    </source>
</reference>
<dbReference type="InterPro" id="IPR002683">
    <property type="entry name" value="PsbP_C"/>
</dbReference>
<dbReference type="Gramene" id="TuG1812G0200004862.01.T02">
    <property type="protein sequence ID" value="TuG1812G0200004862.01.T02"/>
    <property type="gene ID" value="TuG1812G0200004862.01"/>
</dbReference>
<name>A0A8R7PJF4_TRIUA</name>
<dbReference type="AlphaFoldDB" id="A0A8R7PJF4"/>
<dbReference type="GO" id="GO:0015979">
    <property type="term" value="P:photosynthesis"/>
    <property type="evidence" value="ECO:0007669"/>
    <property type="project" value="InterPro"/>
</dbReference>
<dbReference type="GO" id="GO:0019898">
    <property type="term" value="C:extrinsic component of membrane"/>
    <property type="evidence" value="ECO:0007669"/>
    <property type="project" value="InterPro"/>
</dbReference>
<feature type="domain" description="PsbP C-terminal" evidence="1">
    <location>
        <begin position="7"/>
        <end position="51"/>
    </location>
</feature>
<dbReference type="Pfam" id="PF01789">
    <property type="entry name" value="PsbP"/>
    <property type="match status" value="1"/>
</dbReference>
<dbReference type="GO" id="GO:0009654">
    <property type="term" value="C:photosystem II oxygen evolving complex"/>
    <property type="evidence" value="ECO:0007669"/>
    <property type="project" value="InterPro"/>
</dbReference>
<dbReference type="EnsemblPlants" id="TuG1812G0200004862.01.T02">
    <property type="protein sequence ID" value="TuG1812G0200004862.01.T02"/>
    <property type="gene ID" value="TuG1812G0200004862.01"/>
</dbReference>
<sequence>MNECVGGWVKEVSVQGQDKVYKDVIEPLESISINMTPTTKEDIRDLRPPDPAVREWTSRLPCTTPMTSSTTSSMRCCTAVQPRSTAAAPLLARLATRASDQHDAWRGEEGLLLIV</sequence>
<proteinExistence type="predicted"/>
<dbReference type="GO" id="GO:0005509">
    <property type="term" value="F:calcium ion binding"/>
    <property type="evidence" value="ECO:0007669"/>
    <property type="project" value="InterPro"/>
</dbReference>
<evidence type="ECO:0000259" key="1">
    <source>
        <dbReference type="Pfam" id="PF01789"/>
    </source>
</evidence>
<keyword evidence="3" id="KW-1185">Reference proteome</keyword>
<organism evidence="2 3">
    <name type="scientific">Triticum urartu</name>
    <name type="common">Red wild einkorn</name>
    <name type="synonym">Crithodium urartu</name>
    <dbReference type="NCBI Taxonomy" id="4572"/>
    <lineage>
        <taxon>Eukaryota</taxon>
        <taxon>Viridiplantae</taxon>
        <taxon>Streptophyta</taxon>
        <taxon>Embryophyta</taxon>
        <taxon>Tracheophyta</taxon>
        <taxon>Spermatophyta</taxon>
        <taxon>Magnoliopsida</taxon>
        <taxon>Liliopsida</taxon>
        <taxon>Poales</taxon>
        <taxon>Poaceae</taxon>
        <taxon>BOP clade</taxon>
        <taxon>Pooideae</taxon>
        <taxon>Triticodae</taxon>
        <taxon>Triticeae</taxon>
        <taxon>Triticinae</taxon>
        <taxon>Triticum</taxon>
    </lineage>
</organism>
<dbReference type="SUPFAM" id="SSF55724">
    <property type="entry name" value="Mog1p/PsbP-like"/>
    <property type="match status" value="1"/>
</dbReference>
<dbReference type="InterPro" id="IPR016123">
    <property type="entry name" value="Mog1/PsbP_a/b/a-sand"/>
</dbReference>
<evidence type="ECO:0000313" key="2">
    <source>
        <dbReference type="EnsemblPlants" id="TuG1812G0200004862.01.T02"/>
    </source>
</evidence>